<dbReference type="InterPro" id="IPR002938">
    <property type="entry name" value="FAD-bd"/>
</dbReference>
<proteinExistence type="predicted"/>
<reference evidence="4" key="1">
    <citation type="submission" date="2021-01" db="EMBL/GenBank/DDBJ databases">
        <authorList>
            <person name="Corre E."/>
            <person name="Pelletier E."/>
            <person name="Niang G."/>
            <person name="Scheremetjew M."/>
            <person name="Finn R."/>
            <person name="Kale V."/>
            <person name="Holt S."/>
            <person name="Cochrane G."/>
            <person name="Meng A."/>
            <person name="Brown T."/>
            <person name="Cohen L."/>
        </authorList>
    </citation>
    <scope>NUCLEOTIDE SEQUENCE</scope>
    <source>
        <strain evidence="4">CCMP 2712</strain>
    </source>
</reference>
<organism evidence="4">
    <name type="scientific">Guillardia theta</name>
    <name type="common">Cryptophyte</name>
    <name type="synonym">Cryptomonas phi</name>
    <dbReference type="NCBI Taxonomy" id="55529"/>
    <lineage>
        <taxon>Eukaryota</taxon>
        <taxon>Cryptophyceae</taxon>
        <taxon>Pyrenomonadales</taxon>
        <taxon>Geminigeraceae</taxon>
        <taxon>Guillardia</taxon>
    </lineage>
</organism>
<dbReference type="InterPro" id="IPR036188">
    <property type="entry name" value="FAD/NAD-bd_sf"/>
</dbReference>
<dbReference type="InterPro" id="IPR050493">
    <property type="entry name" value="FAD-dep_Monooxygenase_BioMet"/>
</dbReference>
<dbReference type="EMBL" id="HBKN01006417">
    <property type="protein sequence ID" value="CAE2261299.1"/>
    <property type="molecule type" value="Transcribed_RNA"/>
</dbReference>
<dbReference type="GO" id="GO:0071949">
    <property type="term" value="F:FAD binding"/>
    <property type="evidence" value="ECO:0007669"/>
    <property type="project" value="InterPro"/>
</dbReference>
<keyword evidence="1" id="KW-0560">Oxidoreductase</keyword>
<protein>
    <recommendedName>
        <fullName evidence="3">FAD-binding domain-containing protein</fullName>
    </recommendedName>
</protein>
<dbReference type="Gene3D" id="3.50.50.60">
    <property type="entry name" value="FAD/NAD(P)-binding domain"/>
    <property type="match status" value="1"/>
</dbReference>
<feature type="domain" description="FAD-binding" evidence="3">
    <location>
        <begin position="3"/>
        <end position="345"/>
    </location>
</feature>
<dbReference type="SUPFAM" id="SSF51905">
    <property type="entry name" value="FAD/NAD(P)-binding domain"/>
    <property type="match status" value="1"/>
</dbReference>
<dbReference type="AlphaFoldDB" id="A0A7S4JFG6"/>
<dbReference type="PRINTS" id="PR00420">
    <property type="entry name" value="RNGMNOXGNASE"/>
</dbReference>
<gene>
    <name evidence="4" type="ORF">GTHE00462_LOCUS5120</name>
</gene>
<dbReference type="PANTHER" id="PTHR13789:SF309">
    <property type="entry name" value="PUTATIVE (AFU_ORTHOLOGUE AFUA_6G14510)-RELATED"/>
    <property type="match status" value="1"/>
</dbReference>
<dbReference type="GO" id="GO:0004497">
    <property type="term" value="F:monooxygenase activity"/>
    <property type="evidence" value="ECO:0007669"/>
    <property type="project" value="UniProtKB-KW"/>
</dbReference>
<dbReference type="PANTHER" id="PTHR13789">
    <property type="entry name" value="MONOOXYGENASE"/>
    <property type="match status" value="1"/>
</dbReference>
<dbReference type="Pfam" id="PF01494">
    <property type="entry name" value="FAD_binding_3"/>
    <property type="match status" value="1"/>
</dbReference>
<evidence type="ECO:0000313" key="4">
    <source>
        <dbReference type="EMBL" id="CAE2261299.1"/>
    </source>
</evidence>
<evidence type="ECO:0000259" key="3">
    <source>
        <dbReference type="Pfam" id="PF01494"/>
    </source>
</evidence>
<evidence type="ECO:0000256" key="2">
    <source>
        <dbReference type="ARBA" id="ARBA00023033"/>
    </source>
</evidence>
<evidence type="ECO:0000256" key="1">
    <source>
        <dbReference type="ARBA" id="ARBA00023002"/>
    </source>
</evidence>
<accession>A0A7S4JFG6</accession>
<name>A0A7S4JFG6_GUITH</name>
<sequence>MRALVVGGGVAGLTISRALALRGIDVKVFERAAGPEARQDRGLGLWDVSQKCLVEVGLGEFLRQQAFFTKPASYRDVRGTWLSSCRSSEKNGRRVACIQQSHLLKALAGEGAARLDIGWNKDLEHMEQASNKVKVRFRDGTEEEGNILIGADGCFSTVRRLVFPDSKMAFTGKTCYSNIVDRPLGSLAFETLGRLKATGSPLRIAMVPLKGDRLFWFITVHGDREGPADVPVEVLEQLSSWHEPVPSILRSSIKQGGCKSGAILWEPVHELTRPLSSWSSGRAVLLGDACHPLSPNLAQGAALSIESAVKLADALAQSKGDHTAAFETHRRSMQERVRACARVTEFTKVLAKFPEASGFMSYVPRAINGFVFDAFLNHSLQSQG</sequence>
<keyword evidence="2" id="KW-0503">Monooxygenase</keyword>